<proteinExistence type="predicted"/>
<dbReference type="InterPro" id="IPR050624">
    <property type="entry name" value="HTH-type_Tx_Regulator"/>
</dbReference>
<dbReference type="InterPro" id="IPR001647">
    <property type="entry name" value="HTH_TetR"/>
</dbReference>
<dbReference type="SUPFAM" id="SSF46689">
    <property type="entry name" value="Homeodomain-like"/>
    <property type="match status" value="1"/>
</dbReference>
<dbReference type="InterPro" id="IPR036271">
    <property type="entry name" value="Tet_transcr_reg_TetR-rel_C_sf"/>
</dbReference>
<dbReference type="PANTHER" id="PTHR43479:SF7">
    <property type="entry name" value="TETR-FAMILY TRANSCRIPTIONAL REGULATOR"/>
    <property type="match status" value="1"/>
</dbReference>
<protein>
    <submittedName>
        <fullName evidence="4">Transcriptional regulator TetR family</fullName>
    </submittedName>
</protein>
<dbReference type="EMBL" id="CP000557">
    <property type="protein sequence ID" value="ABO68510.1"/>
    <property type="molecule type" value="Genomic_DNA"/>
</dbReference>
<name>A4IT56_GEOTN</name>
<dbReference type="Gene3D" id="1.10.357.10">
    <property type="entry name" value="Tetracycline Repressor, domain 2"/>
    <property type="match status" value="1"/>
</dbReference>
<dbReference type="HOGENOM" id="CLU_069356_12_2_9"/>
<dbReference type="Pfam" id="PF00440">
    <property type="entry name" value="TetR_N"/>
    <property type="match status" value="1"/>
</dbReference>
<keyword evidence="1 2" id="KW-0238">DNA-binding</keyword>
<dbReference type="PROSITE" id="PS01081">
    <property type="entry name" value="HTH_TETR_1"/>
    <property type="match status" value="1"/>
</dbReference>
<feature type="domain" description="HTH tetR-type" evidence="3">
    <location>
        <begin position="21"/>
        <end position="81"/>
    </location>
</feature>
<sequence length="210" mass="24523">MARRDTVEHKKTVDRRHMRSAATRQKILQAAREVFIREGFHHTTVTQIIKKAGVGYGTAYVYFKGKDDILITLMEDVMGQFYQIAELPFFPTSKEEAQQMIQRQAYSFLKMAEAERDMLQVFEQAIGVSQAVSAKWAEIRERFVQRISQDISYSQRKGLARTELNPELVARGWFFTNEMYLWDIVRGHHRKCSIEEIARTITAVYTEGLY</sequence>
<accession>A4IT56</accession>
<dbReference type="Gene3D" id="1.10.10.60">
    <property type="entry name" value="Homeodomain-like"/>
    <property type="match status" value="1"/>
</dbReference>
<feature type="DNA-binding region" description="H-T-H motif" evidence="2">
    <location>
        <begin position="44"/>
        <end position="63"/>
    </location>
</feature>
<dbReference type="PRINTS" id="PR00455">
    <property type="entry name" value="HTHTETR"/>
</dbReference>
<evidence type="ECO:0000256" key="1">
    <source>
        <dbReference type="ARBA" id="ARBA00023125"/>
    </source>
</evidence>
<evidence type="ECO:0000259" key="3">
    <source>
        <dbReference type="PROSITE" id="PS50977"/>
    </source>
</evidence>
<evidence type="ECO:0000313" key="5">
    <source>
        <dbReference type="Proteomes" id="UP000001578"/>
    </source>
</evidence>
<dbReference type="InterPro" id="IPR023772">
    <property type="entry name" value="DNA-bd_HTH_TetR-type_CS"/>
</dbReference>
<dbReference type="GO" id="GO:0003677">
    <property type="term" value="F:DNA binding"/>
    <property type="evidence" value="ECO:0007669"/>
    <property type="project" value="UniProtKB-UniRule"/>
</dbReference>
<gene>
    <name evidence="4" type="ordered locus">GTNG_3165</name>
</gene>
<dbReference type="SUPFAM" id="SSF48498">
    <property type="entry name" value="Tetracyclin repressor-like, C-terminal domain"/>
    <property type="match status" value="1"/>
</dbReference>
<dbReference type="Proteomes" id="UP000001578">
    <property type="component" value="Chromosome"/>
</dbReference>
<dbReference type="PANTHER" id="PTHR43479">
    <property type="entry name" value="ACREF/ENVCD OPERON REPRESSOR-RELATED"/>
    <property type="match status" value="1"/>
</dbReference>
<dbReference type="eggNOG" id="COG1309">
    <property type="taxonomic scope" value="Bacteria"/>
</dbReference>
<dbReference type="PROSITE" id="PS50977">
    <property type="entry name" value="HTH_TETR_2"/>
    <property type="match status" value="1"/>
</dbReference>
<dbReference type="KEGG" id="gtn:GTNG_3165"/>
<evidence type="ECO:0000313" key="4">
    <source>
        <dbReference type="EMBL" id="ABO68510.1"/>
    </source>
</evidence>
<dbReference type="InterPro" id="IPR009057">
    <property type="entry name" value="Homeodomain-like_sf"/>
</dbReference>
<dbReference type="AlphaFoldDB" id="A4IT56"/>
<organism evidence="4 5">
    <name type="scientific">Geobacillus thermodenitrificans (strain NG80-2)</name>
    <dbReference type="NCBI Taxonomy" id="420246"/>
    <lineage>
        <taxon>Bacteria</taxon>
        <taxon>Bacillati</taxon>
        <taxon>Bacillota</taxon>
        <taxon>Bacilli</taxon>
        <taxon>Bacillales</taxon>
        <taxon>Anoxybacillaceae</taxon>
        <taxon>Geobacillus</taxon>
    </lineage>
</organism>
<reference evidence="4 5" key="1">
    <citation type="journal article" date="2007" name="Proc. Natl. Acad. Sci. U.S.A.">
        <title>Genome and proteome of long-chain alkane degrading Geobacillus thermodenitrificans NG80-2 isolated from a deep-subsurface oil reservoir.</title>
        <authorList>
            <person name="Feng L."/>
            <person name="Wang W."/>
            <person name="Cheng J."/>
            <person name="Ren Y."/>
            <person name="Zhao G."/>
            <person name="Gao C."/>
            <person name="Tang Y."/>
            <person name="Liu X."/>
            <person name="Han W."/>
            <person name="Peng X."/>
            <person name="Liu R."/>
            <person name="Wang L."/>
        </authorList>
    </citation>
    <scope>NUCLEOTIDE SEQUENCE [LARGE SCALE GENOMIC DNA]</scope>
    <source>
        <strain evidence="4 5">NG80-2</strain>
    </source>
</reference>
<evidence type="ECO:0000256" key="2">
    <source>
        <dbReference type="PROSITE-ProRule" id="PRU00335"/>
    </source>
</evidence>